<accession>X0UFY3</accession>
<sequence length="272" mass="31712">VDRKANGNTMISTFSFLEVLNYPNRMLNQIPVEPNSSDHKIFEVDRSGKKVWELIGLAQPHEIEELPDGHILIADTGFDRVIEIDYPNKNIVWEWKPEHINWTKINPLWNSSHYYNGPPAFDWTHLNDVDFKQYSTWNACLISIRNFDMIVEVNYTAEKLGPSNNPDNIVWYYGDYKNHSVLQRQHNPDYLSNGNIIIADSENNRIIEVNYTTKKVEWVYQSGLDWPRDADEIPNGNILITDSLNSRVFIINKESKAILWQFKGDLVNPYEA</sequence>
<reference evidence="1" key="1">
    <citation type="journal article" date="2014" name="Front. Microbiol.">
        <title>High frequency of phylogenetically diverse reductive dehalogenase-homologous genes in deep subseafloor sedimentary metagenomes.</title>
        <authorList>
            <person name="Kawai M."/>
            <person name="Futagami T."/>
            <person name="Toyoda A."/>
            <person name="Takaki Y."/>
            <person name="Nishi S."/>
            <person name="Hori S."/>
            <person name="Arai W."/>
            <person name="Tsubouchi T."/>
            <person name="Morono Y."/>
            <person name="Uchiyama I."/>
            <person name="Ito T."/>
            <person name="Fujiyama A."/>
            <person name="Inagaki F."/>
            <person name="Takami H."/>
        </authorList>
    </citation>
    <scope>NUCLEOTIDE SEQUENCE</scope>
    <source>
        <strain evidence="1">Expedition CK06-06</strain>
    </source>
</reference>
<dbReference type="InterPro" id="IPR053143">
    <property type="entry name" value="Arylsulfate_ST"/>
</dbReference>
<evidence type="ECO:0000313" key="1">
    <source>
        <dbReference type="EMBL" id="GAG04455.1"/>
    </source>
</evidence>
<dbReference type="SUPFAM" id="SSF63829">
    <property type="entry name" value="Calcium-dependent phosphotriesterase"/>
    <property type="match status" value="1"/>
</dbReference>
<gene>
    <name evidence="1" type="ORF">S01H1_34540</name>
</gene>
<protein>
    <submittedName>
        <fullName evidence="1">Uncharacterized protein</fullName>
    </submittedName>
</protein>
<dbReference type="PANTHER" id="PTHR35340:SF5">
    <property type="entry name" value="ASST-DOMAIN-CONTAINING PROTEIN"/>
    <property type="match status" value="1"/>
</dbReference>
<proteinExistence type="predicted"/>
<dbReference type="Gene3D" id="2.120.10.30">
    <property type="entry name" value="TolB, C-terminal domain"/>
    <property type="match status" value="1"/>
</dbReference>
<comment type="caution">
    <text evidence="1">The sequence shown here is derived from an EMBL/GenBank/DDBJ whole genome shotgun (WGS) entry which is preliminary data.</text>
</comment>
<dbReference type="PANTHER" id="PTHR35340">
    <property type="entry name" value="PQQ ENZYME REPEAT PROTEIN-RELATED"/>
    <property type="match status" value="1"/>
</dbReference>
<dbReference type="Pfam" id="PF05935">
    <property type="entry name" value="Arylsulfotrans"/>
    <property type="match status" value="1"/>
</dbReference>
<dbReference type="GO" id="GO:0004062">
    <property type="term" value="F:aryl sulfotransferase activity"/>
    <property type="evidence" value="ECO:0007669"/>
    <property type="project" value="InterPro"/>
</dbReference>
<dbReference type="AlphaFoldDB" id="X0UFY3"/>
<name>X0UFY3_9ZZZZ</name>
<dbReference type="InterPro" id="IPR010262">
    <property type="entry name" value="Arylsulfotransferase_bact"/>
</dbReference>
<feature type="non-terminal residue" evidence="1">
    <location>
        <position position="1"/>
    </location>
</feature>
<dbReference type="InterPro" id="IPR011042">
    <property type="entry name" value="6-blade_b-propeller_TolB-like"/>
</dbReference>
<dbReference type="EMBL" id="BARS01021512">
    <property type="protein sequence ID" value="GAG04455.1"/>
    <property type="molecule type" value="Genomic_DNA"/>
</dbReference>
<feature type="non-terminal residue" evidence="1">
    <location>
        <position position="272"/>
    </location>
</feature>
<organism evidence="1">
    <name type="scientific">marine sediment metagenome</name>
    <dbReference type="NCBI Taxonomy" id="412755"/>
    <lineage>
        <taxon>unclassified sequences</taxon>
        <taxon>metagenomes</taxon>
        <taxon>ecological metagenomes</taxon>
    </lineage>
</organism>